<keyword evidence="1" id="KW-0732">Signal</keyword>
<organism evidence="2 3">
    <name type="scientific">Nostocoides australiense Ben110</name>
    <dbReference type="NCBI Taxonomy" id="1193182"/>
    <lineage>
        <taxon>Bacteria</taxon>
        <taxon>Bacillati</taxon>
        <taxon>Actinomycetota</taxon>
        <taxon>Actinomycetes</taxon>
        <taxon>Micrococcales</taxon>
        <taxon>Intrasporangiaceae</taxon>
        <taxon>Nostocoides</taxon>
    </lineage>
</organism>
<feature type="chain" id="PRO_5004877153" evidence="1">
    <location>
        <begin position="27"/>
        <end position="170"/>
    </location>
</feature>
<feature type="signal peptide" evidence="1">
    <location>
        <begin position="1"/>
        <end position="26"/>
    </location>
</feature>
<keyword evidence="3" id="KW-1185">Reference proteome</keyword>
<reference evidence="2 3" key="1">
    <citation type="journal article" date="2013" name="ISME J.">
        <title>A metabolic model for members of the genus Tetrasphaera involved in enhanced biological phosphorus removal.</title>
        <authorList>
            <person name="Kristiansen R."/>
            <person name="Nguyen H.T.T."/>
            <person name="Saunders A.M."/>
            <person name="Nielsen J.L."/>
            <person name="Wimmer R."/>
            <person name="Le V.Q."/>
            <person name="McIlroy S.J."/>
            <person name="Petrovski S."/>
            <person name="Seviour R.J."/>
            <person name="Calteau A."/>
            <person name="Nielsen K.L."/>
            <person name="Nielsen P.H."/>
        </authorList>
    </citation>
    <scope>NUCLEOTIDE SEQUENCE [LARGE SCALE GENOMIC DNA]</scope>
    <source>
        <strain evidence="2 3">Ben110</strain>
    </source>
</reference>
<name>W6JU55_9MICO</name>
<sequence>MSRRFATTLAGVALSAPLAITAPADAAALRTCRGTIANIVVSDSIRVPAGASCTLRNVAARGAVFVESGATLIVTNSQVARSVTSTGHRKVSIENTRVTGAVSLNEGGAISILYSSFGADITLTANTKTGTKVLRGNGIDGRLSCTLNAPAPTGSLNSVRGGKFGQCKRV</sequence>
<proteinExistence type="predicted"/>
<dbReference type="STRING" id="1193182.BN11_1250003"/>
<comment type="caution">
    <text evidence="2">The sequence shown here is derived from an EMBL/GenBank/DDBJ whole genome shotgun (WGS) entry which is preliminary data.</text>
</comment>
<dbReference type="EMBL" id="CAJA01000030">
    <property type="protein sequence ID" value="CCH71995.1"/>
    <property type="molecule type" value="Genomic_DNA"/>
</dbReference>
<evidence type="ECO:0000256" key="1">
    <source>
        <dbReference type="SAM" id="SignalP"/>
    </source>
</evidence>
<dbReference type="OrthoDB" id="571373at2"/>
<dbReference type="AlphaFoldDB" id="W6JU55"/>
<protein>
    <submittedName>
        <fullName evidence="2">Uncharacterized protein</fullName>
    </submittedName>
</protein>
<evidence type="ECO:0000313" key="3">
    <source>
        <dbReference type="Proteomes" id="UP000035763"/>
    </source>
</evidence>
<accession>W6JU55</accession>
<dbReference type="RefSeq" id="WP_048697016.1">
    <property type="nucleotide sequence ID" value="NZ_HG764815.1"/>
</dbReference>
<evidence type="ECO:0000313" key="2">
    <source>
        <dbReference type="EMBL" id="CCH71995.1"/>
    </source>
</evidence>
<dbReference type="Proteomes" id="UP000035763">
    <property type="component" value="Unassembled WGS sequence"/>
</dbReference>
<gene>
    <name evidence="2" type="ORF">BN11_1250003</name>
</gene>